<evidence type="ECO:0000313" key="3">
    <source>
        <dbReference type="EMBL" id="OYQ48443.1"/>
    </source>
</evidence>
<dbReference type="AlphaFoldDB" id="A0A256A412"/>
<gene>
    <name evidence="3" type="ORF">CHX27_02295</name>
</gene>
<dbReference type="InterPro" id="IPR011059">
    <property type="entry name" value="Metal-dep_hydrolase_composite"/>
</dbReference>
<feature type="signal peptide" evidence="1">
    <location>
        <begin position="1"/>
        <end position="20"/>
    </location>
</feature>
<sequence length="428" mass="47120">MKKLTLYISLFTLAFFTAQAQPAPKQSESILITNAIIHTGTLQVIESGAVGFDNGKITYVGAANSAPKNSFKKVIDAKGSHIYPGFIATNSTLGLLEIDAVKASDDMAEIGKYNPNVRSIIAFNTESKVIETAKQNGILLAQITPRDGRISGKSSIVNLDSWHWREAVINEDEGLHINFPRTFGRDWSDGSGKLSVAKDYDKQVAELENYLKIGIAYQNQTNEQENEPYFAIANWFKNGGTLYIHANEAQQMTDAVLMANRLNIKKIVLVGASDADQITDLLQKYQVSVLIERVHSLISHDTDPVEKPYAMPAILRKAGIIVALENSSEMERMNTRNLPFMAGTAAGFGLSKEEALQLITLHAAKILGIDNQYGSLEVGKSATLLVSTGDALDMRGNNITQAFIDGRSIDLQTHQTKLYEKYKTKYQQ</sequence>
<evidence type="ECO:0000259" key="2">
    <source>
        <dbReference type="Pfam" id="PF01979"/>
    </source>
</evidence>
<keyword evidence="1" id="KW-0732">Signal</keyword>
<dbReference type="PANTHER" id="PTHR43135:SF3">
    <property type="entry name" value="ALPHA-D-RIBOSE 1-METHYLPHOSPHONATE 5-TRIPHOSPHATE DIPHOSPHATASE"/>
    <property type="match status" value="1"/>
</dbReference>
<reference evidence="3 4" key="1">
    <citation type="submission" date="2017-07" db="EMBL/GenBank/DDBJ databases">
        <title>Flavobacterium cyanobacteriorum sp. nov., isolated from cyanobacterial aggregates in a eutrophic lake.</title>
        <authorList>
            <person name="Cai H."/>
        </authorList>
    </citation>
    <scope>NUCLEOTIDE SEQUENCE [LARGE SCALE GENOMIC DNA]</scope>
    <source>
        <strain evidence="3 4">TH167</strain>
    </source>
</reference>
<dbReference type="EMBL" id="NOXX01000127">
    <property type="protein sequence ID" value="OYQ48443.1"/>
    <property type="molecule type" value="Genomic_DNA"/>
</dbReference>
<dbReference type="GO" id="GO:0016810">
    <property type="term" value="F:hydrolase activity, acting on carbon-nitrogen (but not peptide) bonds"/>
    <property type="evidence" value="ECO:0007669"/>
    <property type="project" value="InterPro"/>
</dbReference>
<dbReference type="InterPro" id="IPR032466">
    <property type="entry name" value="Metal_Hydrolase"/>
</dbReference>
<dbReference type="InterPro" id="IPR006680">
    <property type="entry name" value="Amidohydro-rel"/>
</dbReference>
<dbReference type="Gene3D" id="3.20.20.140">
    <property type="entry name" value="Metal-dependent hydrolases"/>
    <property type="match status" value="1"/>
</dbReference>
<dbReference type="Gene3D" id="2.30.40.10">
    <property type="entry name" value="Urease, subunit C, domain 1"/>
    <property type="match status" value="1"/>
</dbReference>
<feature type="chain" id="PRO_5012129314" description="Amidohydrolase-related domain-containing protein" evidence="1">
    <location>
        <begin position="21"/>
        <end position="428"/>
    </location>
</feature>
<dbReference type="Proteomes" id="UP000216035">
    <property type="component" value="Unassembled WGS sequence"/>
</dbReference>
<dbReference type="Pfam" id="PF01979">
    <property type="entry name" value="Amidohydro_1"/>
    <property type="match status" value="1"/>
</dbReference>
<organism evidence="3 4">
    <name type="scientific">Flavobacterium aurantiibacter</name>
    <dbReference type="NCBI Taxonomy" id="2023067"/>
    <lineage>
        <taxon>Bacteria</taxon>
        <taxon>Pseudomonadati</taxon>
        <taxon>Bacteroidota</taxon>
        <taxon>Flavobacteriia</taxon>
        <taxon>Flavobacteriales</taxon>
        <taxon>Flavobacteriaceae</taxon>
        <taxon>Flavobacterium</taxon>
    </lineage>
</organism>
<dbReference type="SUPFAM" id="SSF51338">
    <property type="entry name" value="Composite domain of metallo-dependent hydrolases"/>
    <property type="match status" value="1"/>
</dbReference>
<proteinExistence type="predicted"/>
<feature type="domain" description="Amidohydrolase-related" evidence="2">
    <location>
        <begin position="337"/>
        <end position="407"/>
    </location>
</feature>
<dbReference type="OrthoDB" id="783596at2"/>
<evidence type="ECO:0000256" key="1">
    <source>
        <dbReference type="SAM" id="SignalP"/>
    </source>
</evidence>
<evidence type="ECO:0000313" key="4">
    <source>
        <dbReference type="Proteomes" id="UP000216035"/>
    </source>
</evidence>
<dbReference type="InterPro" id="IPR051781">
    <property type="entry name" value="Metallo-dep_Hydrolase"/>
</dbReference>
<dbReference type="RefSeq" id="WP_094485150.1">
    <property type="nucleotide sequence ID" value="NZ_NOXX01000127.1"/>
</dbReference>
<protein>
    <recommendedName>
        <fullName evidence="2">Amidohydrolase-related domain-containing protein</fullName>
    </recommendedName>
</protein>
<dbReference type="PANTHER" id="PTHR43135">
    <property type="entry name" value="ALPHA-D-RIBOSE 1-METHYLPHOSPHONATE 5-TRIPHOSPHATE DIPHOSPHATASE"/>
    <property type="match status" value="1"/>
</dbReference>
<accession>A0A256A412</accession>
<dbReference type="SUPFAM" id="SSF51556">
    <property type="entry name" value="Metallo-dependent hydrolases"/>
    <property type="match status" value="1"/>
</dbReference>
<keyword evidence="4" id="KW-1185">Reference proteome</keyword>
<name>A0A256A412_9FLAO</name>
<comment type="caution">
    <text evidence="3">The sequence shown here is derived from an EMBL/GenBank/DDBJ whole genome shotgun (WGS) entry which is preliminary data.</text>
</comment>